<dbReference type="PANTHER" id="PTHR46698">
    <property type="entry name" value="CROSSVEINLESS 2"/>
    <property type="match status" value="1"/>
</dbReference>
<feature type="chain" id="PRO_5040218804" description="VWFC domain-containing protein" evidence="4">
    <location>
        <begin position="24"/>
        <end position="957"/>
    </location>
</feature>
<dbReference type="AlphaFoldDB" id="A0A9P0NGJ4"/>
<dbReference type="EMBL" id="OU895878">
    <property type="protein sequence ID" value="CAH1718699.1"/>
    <property type="molecule type" value="Genomic_DNA"/>
</dbReference>
<comment type="subcellular location">
    <subcellularLocation>
        <location evidence="1">Secreted</location>
    </subcellularLocation>
</comment>
<reference evidence="5" key="1">
    <citation type="submission" date="2022-01" db="EMBL/GenBank/DDBJ databases">
        <authorList>
            <person name="King R."/>
        </authorList>
    </citation>
    <scope>NUCLEOTIDE SEQUENCE</scope>
</reference>
<feature type="signal peptide" evidence="4">
    <location>
        <begin position="1"/>
        <end position="23"/>
    </location>
</feature>
<dbReference type="Proteomes" id="UP001153620">
    <property type="component" value="Chromosome 2"/>
</dbReference>
<organism evidence="5 6">
    <name type="scientific">Chironomus riparius</name>
    <dbReference type="NCBI Taxonomy" id="315576"/>
    <lineage>
        <taxon>Eukaryota</taxon>
        <taxon>Metazoa</taxon>
        <taxon>Ecdysozoa</taxon>
        <taxon>Arthropoda</taxon>
        <taxon>Hexapoda</taxon>
        <taxon>Insecta</taxon>
        <taxon>Pterygota</taxon>
        <taxon>Neoptera</taxon>
        <taxon>Endopterygota</taxon>
        <taxon>Diptera</taxon>
        <taxon>Nematocera</taxon>
        <taxon>Chironomoidea</taxon>
        <taxon>Chironomidae</taxon>
        <taxon>Chironominae</taxon>
        <taxon>Chironomus</taxon>
    </lineage>
</organism>
<dbReference type="InterPro" id="IPR052424">
    <property type="entry name" value="Kielin_Chordin-BMP_Reg"/>
</dbReference>
<reference evidence="5" key="2">
    <citation type="submission" date="2022-10" db="EMBL/GenBank/DDBJ databases">
        <authorList>
            <consortium name="ENA_rothamsted_submissions"/>
            <consortium name="culmorum"/>
            <person name="King R."/>
        </authorList>
    </citation>
    <scope>NUCLEOTIDE SEQUENCE</scope>
</reference>
<evidence type="ECO:0000256" key="2">
    <source>
        <dbReference type="ARBA" id="ARBA00022525"/>
    </source>
</evidence>
<keyword evidence="2" id="KW-0964">Secreted</keyword>
<evidence type="ECO:0000313" key="6">
    <source>
        <dbReference type="Proteomes" id="UP001153620"/>
    </source>
</evidence>
<dbReference type="PANTHER" id="PTHR46698:SF3">
    <property type="entry name" value="TENECTIN ISOFORM 1-RELATED"/>
    <property type="match status" value="1"/>
</dbReference>
<name>A0A9P0NGJ4_9DIPT</name>
<keyword evidence="3 4" id="KW-0732">Signal</keyword>
<evidence type="ECO:0000256" key="3">
    <source>
        <dbReference type="ARBA" id="ARBA00022729"/>
    </source>
</evidence>
<keyword evidence="6" id="KW-1185">Reference proteome</keyword>
<evidence type="ECO:0000313" key="5">
    <source>
        <dbReference type="EMBL" id="CAH1718699.1"/>
    </source>
</evidence>
<dbReference type="SUPFAM" id="SSF57603">
    <property type="entry name" value="FnI-like domain"/>
    <property type="match status" value="3"/>
</dbReference>
<sequence>MNVLYVKKIVICFYVLFVQFCCSTPYKNYSNNNKNNNNGNDIAVAVQNKNTESSKMGCLHNNTMFADTSIIPTTEPCLVCKCSKRNLVCVRRVCKDQPYPPPRGCILVQKASSCCPYLSCSKYHVNYYKNSERNHDENINNHYQQITHEKTLEKNSRADDVEEMNGGCIESGSLYASGSAMYRSSSSYCQYCYCINGQQKCVKPKCILKDTRCKPIYSKASCCPIKYDCNNNSTAVISNIRQGSDNKIANVHRRNRSNGCMENDRYYEEGEKLPIDETRPCEVCYCIKGARKCTVNKCAPVIRGCIPKLHTEGSCCPTSYDCRRSIKFKRESRQNEDEEEEDNDSIDFFSLLFGSDDPKENEEVTEIPVPTLPPFKSLPTSATTESSFFDLIRAGLEIIDANADKIDTKLNNIISTTQTIPTTSEAPRTTLESTDKKIQFNYSTKIVSTTSLPSTKTVNDIKSTEKKTFDASTEASKIRTSMTSNVNETKKLETITDTVETLPLTSTTLSIKSTSDAVVSSTKMSIVEKTTSSPTIIKSSTKASAIKVTTARTTKAPKVTSTTTKIIATASPVKINLPTTISSTVVSSKRVTTKTVPPTTKPPATMRTTTPKKYIVPSSLEHQLLPVLYTADVPSDSKLIVNDENEADALPNLEIIPFVAHDAIKTDKYELPYRQSSYDNLEKDYFANDKEKPFRYNNKFIHHNYDETFDYVNPNERIDTGPFYYENNESQFDSFSPPNEQDFLGGFSPKDSIYDEVSTSAKYETPLKHNDYIQKPLDTSTIHEHKSYLTSTEKTPTLAINQTNDTRENQQKEKHKTTISGFKKISSNLTSFIDDLLHANALEETKMPLITTTTASATHSSSTSAPIKSIINDDDFIIKHLKVSSTSSTTTMKNAPSMMEIFSKPTNPTMNGLLKLAGCNIYGQMYDVGHVIDELSNECLECKCLPDIGVGCVPLKC</sequence>
<evidence type="ECO:0000256" key="4">
    <source>
        <dbReference type="SAM" id="SignalP"/>
    </source>
</evidence>
<accession>A0A9P0NGJ4</accession>
<gene>
    <name evidence="5" type="ORF">CHIRRI_LOCUS6066</name>
</gene>
<evidence type="ECO:0008006" key="7">
    <source>
        <dbReference type="Google" id="ProtNLM"/>
    </source>
</evidence>
<proteinExistence type="predicted"/>
<evidence type="ECO:0000256" key="1">
    <source>
        <dbReference type="ARBA" id="ARBA00004613"/>
    </source>
</evidence>
<protein>
    <recommendedName>
        <fullName evidence="7">VWFC domain-containing protein</fullName>
    </recommendedName>
</protein>
<dbReference type="OrthoDB" id="7800053at2759"/>
<dbReference type="GO" id="GO:0005576">
    <property type="term" value="C:extracellular region"/>
    <property type="evidence" value="ECO:0007669"/>
    <property type="project" value="UniProtKB-SubCell"/>
</dbReference>